<feature type="chain" id="PRO_5017421552" description="Secreted protein" evidence="2">
    <location>
        <begin position="24"/>
        <end position="244"/>
    </location>
</feature>
<feature type="compositionally biased region" description="Basic and acidic residues" evidence="1">
    <location>
        <begin position="31"/>
        <end position="47"/>
    </location>
</feature>
<feature type="compositionally biased region" description="Acidic residues" evidence="1">
    <location>
        <begin position="62"/>
        <end position="75"/>
    </location>
</feature>
<evidence type="ECO:0000256" key="2">
    <source>
        <dbReference type="SAM" id="SignalP"/>
    </source>
</evidence>
<gene>
    <name evidence="3" type="ORF">D7X12_07800</name>
</gene>
<organism evidence="3 4">
    <name type="scientific">Corallococcus sicarius</name>
    <dbReference type="NCBI Taxonomy" id="2316726"/>
    <lineage>
        <taxon>Bacteria</taxon>
        <taxon>Pseudomonadati</taxon>
        <taxon>Myxococcota</taxon>
        <taxon>Myxococcia</taxon>
        <taxon>Myxococcales</taxon>
        <taxon>Cystobacterineae</taxon>
        <taxon>Myxococcaceae</taxon>
        <taxon>Corallococcus</taxon>
    </lineage>
</organism>
<name>A0A3A8NMD7_9BACT</name>
<sequence length="244" mass="28199">MTFKSLIGSLTLASILVGGTSFAADSYEPVPPHENEPKPDGESKLERVPLSSVLRDAKPEDLEKEPEEGFLPDLPIEVDGETYSAKELQEKDIHLSHYALDDRAAERGVVLGFRKTEEFKKYLEETQQFPSEEKPKGLQTAACNPYSYFFEHAGYWGNYFAVYPGYGYSYVGGYWNDRISSLWSTQCGRWTVVTEHSNYNGHTLWISRSWALPNLSNWGWYTGWWPFRRWHSWNDRISSVVVYW</sequence>
<dbReference type="EMBL" id="RAWG01000034">
    <property type="protein sequence ID" value="RKH45547.1"/>
    <property type="molecule type" value="Genomic_DNA"/>
</dbReference>
<feature type="region of interest" description="Disordered" evidence="1">
    <location>
        <begin position="24"/>
        <end position="75"/>
    </location>
</feature>
<keyword evidence="2" id="KW-0732">Signal</keyword>
<dbReference type="AlphaFoldDB" id="A0A3A8NMD7"/>
<proteinExistence type="predicted"/>
<keyword evidence="4" id="KW-1185">Reference proteome</keyword>
<evidence type="ECO:0000313" key="3">
    <source>
        <dbReference type="EMBL" id="RKH45547.1"/>
    </source>
</evidence>
<evidence type="ECO:0000256" key="1">
    <source>
        <dbReference type="SAM" id="MobiDB-lite"/>
    </source>
</evidence>
<accession>A0A3A8NMD7</accession>
<dbReference type="Proteomes" id="UP000273405">
    <property type="component" value="Unassembled WGS sequence"/>
</dbReference>
<evidence type="ECO:0000313" key="4">
    <source>
        <dbReference type="Proteomes" id="UP000273405"/>
    </source>
</evidence>
<feature type="signal peptide" evidence="2">
    <location>
        <begin position="1"/>
        <end position="23"/>
    </location>
</feature>
<dbReference type="OrthoDB" id="5380761at2"/>
<evidence type="ECO:0008006" key="5">
    <source>
        <dbReference type="Google" id="ProtNLM"/>
    </source>
</evidence>
<reference evidence="4" key="1">
    <citation type="submission" date="2018-09" db="EMBL/GenBank/DDBJ databases">
        <authorList>
            <person name="Livingstone P.G."/>
            <person name="Whitworth D.E."/>
        </authorList>
    </citation>
    <scope>NUCLEOTIDE SEQUENCE [LARGE SCALE GENOMIC DNA]</scope>
    <source>
        <strain evidence="4">CA040B</strain>
    </source>
</reference>
<comment type="caution">
    <text evidence="3">The sequence shown here is derived from an EMBL/GenBank/DDBJ whole genome shotgun (WGS) entry which is preliminary data.</text>
</comment>
<dbReference type="Gene3D" id="2.60.20.10">
    <property type="entry name" value="Crystallins"/>
    <property type="match status" value="1"/>
</dbReference>
<dbReference type="RefSeq" id="WP_120624629.1">
    <property type="nucleotide sequence ID" value="NZ_RAWG01000034.1"/>
</dbReference>
<protein>
    <recommendedName>
        <fullName evidence="5">Secreted protein</fullName>
    </recommendedName>
</protein>